<dbReference type="Gene3D" id="1.20.1250.20">
    <property type="entry name" value="MFS general substrate transporter like domains"/>
    <property type="match status" value="1"/>
</dbReference>
<dbReference type="Proteomes" id="UP001500902">
    <property type="component" value="Unassembled WGS sequence"/>
</dbReference>
<evidence type="ECO:0000256" key="7">
    <source>
        <dbReference type="SAM" id="MobiDB-lite"/>
    </source>
</evidence>
<dbReference type="PANTHER" id="PTHR42718:SF47">
    <property type="entry name" value="METHYL VIOLOGEN RESISTANCE PROTEIN SMVA"/>
    <property type="match status" value="1"/>
</dbReference>
<feature type="region of interest" description="Disordered" evidence="7">
    <location>
        <begin position="501"/>
        <end position="520"/>
    </location>
</feature>
<evidence type="ECO:0000256" key="1">
    <source>
        <dbReference type="ARBA" id="ARBA00004651"/>
    </source>
</evidence>
<evidence type="ECO:0000313" key="10">
    <source>
        <dbReference type="EMBL" id="GAA3720525.1"/>
    </source>
</evidence>
<feature type="compositionally biased region" description="Polar residues" evidence="7">
    <location>
        <begin position="511"/>
        <end position="520"/>
    </location>
</feature>
<feature type="transmembrane region" description="Helical" evidence="8">
    <location>
        <begin position="166"/>
        <end position="190"/>
    </location>
</feature>
<feature type="transmembrane region" description="Helical" evidence="8">
    <location>
        <begin position="107"/>
        <end position="130"/>
    </location>
</feature>
<evidence type="ECO:0000256" key="6">
    <source>
        <dbReference type="ARBA" id="ARBA00023136"/>
    </source>
</evidence>
<feature type="domain" description="Major facilitator superfamily (MFS) profile" evidence="9">
    <location>
        <begin position="16"/>
        <end position="456"/>
    </location>
</feature>
<evidence type="ECO:0000256" key="2">
    <source>
        <dbReference type="ARBA" id="ARBA00022448"/>
    </source>
</evidence>
<evidence type="ECO:0000313" key="11">
    <source>
        <dbReference type="Proteomes" id="UP001500902"/>
    </source>
</evidence>
<feature type="transmembrane region" description="Helical" evidence="8">
    <location>
        <begin position="228"/>
        <end position="248"/>
    </location>
</feature>
<sequence length="520" mass="53835">MRSDVVVRAGWRQWTGLAVLALPAMLVMIDMSVLHLAIPRLSADLDPSASQLLWITDIYGFLIAGALIPMGALGDRVGRRRVLLIGAGTFGAASVLASYAPTAETLIVARALLGLAGAALGPSTLSLISVMFHDPRQRTTAITVWMASFMAGGAMGPLVGGVMLEYFWWGSVFLAAVPVMVLLVALGPVLLPEHRDPRPARLDLPSAAMSLMAVLAVVYGIKEVAKDGFAPVPAAAIVVGLAVGVLFVRRQRRLADPLLDLSLFSNRSFTVSLSTLTITVIFMLGTQFLMAQYMQMVLGLSPLTAGLWGLPLVVAGTVAIFVASALAGKIHRAYIFGTGLVVAAAGFAVLTQADASAGLPVVVTGSVLLFAGLMPVSGLGIDMIVSAAPLRQAGSAAAVGETTQELGGALGIALIGSLVNAVYHSRMTTVVPEHLPAAADTLPAALAAAQLLPERLGEELVTYARNAFADGLQLTAAIAIPVLLGLACLAVLLLRRVSQDADPPADEDQPVKTSSPQASP</sequence>
<proteinExistence type="predicted"/>
<evidence type="ECO:0000259" key="9">
    <source>
        <dbReference type="PROSITE" id="PS50850"/>
    </source>
</evidence>
<gene>
    <name evidence="10" type="ORF">GCM10022224_103270</name>
</gene>
<reference evidence="11" key="1">
    <citation type="journal article" date="2019" name="Int. J. Syst. Evol. Microbiol.">
        <title>The Global Catalogue of Microorganisms (GCM) 10K type strain sequencing project: providing services to taxonomists for standard genome sequencing and annotation.</title>
        <authorList>
            <consortium name="The Broad Institute Genomics Platform"/>
            <consortium name="The Broad Institute Genome Sequencing Center for Infectious Disease"/>
            <person name="Wu L."/>
            <person name="Ma J."/>
        </authorList>
    </citation>
    <scope>NUCLEOTIDE SEQUENCE [LARGE SCALE GENOMIC DNA]</scope>
    <source>
        <strain evidence="11">JCM 16904</strain>
    </source>
</reference>
<feature type="transmembrane region" description="Helical" evidence="8">
    <location>
        <begin position="359"/>
        <end position="385"/>
    </location>
</feature>
<comment type="caution">
    <text evidence="10">The sequence shown here is derived from an EMBL/GenBank/DDBJ whole genome shotgun (WGS) entry which is preliminary data.</text>
</comment>
<evidence type="ECO:0000256" key="5">
    <source>
        <dbReference type="ARBA" id="ARBA00022989"/>
    </source>
</evidence>
<dbReference type="SUPFAM" id="SSF103473">
    <property type="entry name" value="MFS general substrate transporter"/>
    <property type="match status" value="1"/>
</dbReference>
<comment type="subcellular location">
    <subcellularLocation>
        <location evidence="1">Cell membrane</location>
        <topology evidence="1">Multi-pass membrane protein</topology>
    </subcellularLocation>
</comment>
<dbReference type="Pfam" id="PF07690">
    <property type="entry name" value="MFS_1"/>
    <property type="match status" value="1"/>
</dbReference>
<evidence type="ECO:0000256" key="4">
    <source>
        <dbReference type="ARBA" id="ARBA00022692"/>
    </source>
</evidence>
<feature type="transmembrane region" description="Helical" evidence="8">
    <location>
        <begin position="82"/>
        <end position="101"/>
    </location>
</feature>
<keyword evidence="3" id="KW-1003">Cell membrane</keyword>
<dbReference type="PANTHER" id="PTHR42718">
    <property type="entry name" value="MAJOR FACILITATOR SUPERFAMILY MULTIDRUG TRANSPORTER MFSC"/>
    <property type="match status" value="1"/>
</dbReference>
<feature type="transmembrane region" description="Helical" evidence="8">
    <location>
        <begin position="202"/>
        <end position="222"/>
    </location>
</feature>
<dbReference type="InterPro" id="IPR020846">
    <property type="entry name" value="MFS_dom"/>
</dbReference>
<protein>
    <submittedName>
        <fullName evidence="10">MFS transporter</fullName>
    </submittedName>
</protein>
<dbReference type="CDD" id="cd17321">
    <property type="entry name" value="MFS_MMR_MDR_like"/>
    <property type="match status" value="1"/>
</dbReference>
<keyword evidence="6 8" id="KW-0472">Membrane</keyword>
<dbReference type="PROSITE" id="PS50850">
    <property type="entry name" value="MFS"/>
    <property type="match status" value="1"/>
</dbReference>
<dbReference type="EMBL" id="BAAAZP010000241">
    <property type="protein sequence ID" value="GAA3720525.1"/>
    <property type="molecule type" value="Genomic_DNA"/>
</dbReference>
<feature type="transmembrane region" description="Helical" evidence="8">
    <location>
        <begin position="17"/>
        <end position="38"/>
    </location>
</feature>
<feature type="transmembrane region" description="Helical" evidence="8">
    <location>
        <begin position="58"/>
        <end position="75"/>
    </location>
</feature>
<feature type="transmembrane region" description="Helical" evidence="8">
    <location>
        <begin position="472"/>
        <end position="494"/>
    </location>
</feature>
<feature type="transmembrane region" description="Helical" evidence="8">
    <location>
        <begin position="305"/>
        <end position="326"/>
    </location>
</feature>
<organism evidence="10 11">
    <name type="scientific">Nonomuraea antimicrobica</name>
    <dbReference type="NCBI Taxonomy" id="561173"/>
    <lineage>
        <taxon>Bacteria</taxon>
        <taxon>Bacillati</taxon>
        <taxon>Actinomycetota</taxon>
        <taxon>Actinomycetes</taxon>
        <taxon>Streptosporangiales</taxon>
        <taxon>Streptosporangiaceae</taxon>
        <taxon>Nonomuraea</taxon>
    </lineage>
</organism>
<feature type="transmembrane region" description="Helical" evidence="8">
    <location>
        <begin position="269"/>
        <end position="293"/>
    </location>
</feature>
<name>A0ABP7EML5_9ACTN</name>
<accession>A0ABP7EML5</accession>
<keyword evidence="5 8" id="KW-1133">Transmembrane helix</keyword>
<feature type="transmembrane region" description="Helical" evidence="8">
    <location>
        <begin position="333"/>
        <end position="353"/>
    </location>
</feature>
<keyword evidence="11" id="KW-1185">Reference proteome</keyword>
<dbReference type="InterPro" id="IPR011701">
    <property type="entry name" value="MFS"/>
</dbReference>
<keyword evidence="2" id="KW-0813">Transport</keyword>
<evidence type="ECO:0000256" key="8">
    <source>
        <dbReference type="SAM" id="Phobius"/>
    </source>
</evidence>
<feature type="transmembrane region" description="Helical" evidence="8">
    <location>
        <begin position="142"/>
        <end position="160"/>
    </location>
</feature>
<dbReference type="InterPro" id="IPR036259">
    <property type="entry name" value="MFS_trans_sf"/>
</dbReference>
<keyword evidence="4 8" id="KW-0812">Transmembrane</keyword>
<evidence type="ECO:0000256" key="3">
    <source>
        <dbReference type="ARBA" id="ARBA00022475"/>
    </source>
</evidence>